<dbReference type="SMART" id="SM01323">
    <property type="entry name" value="YajC"/>
    <property type="match status" value="1"/>
</dbReference>
<keyword evidence="4" id="KW-0813">Transport</keyword>
<evidence type="ECO:0000256" key="5">
    <source>
        <dbReference type="ARBA" id="ARBA00022475"/>
    </source>
</evidence>
<dbReference type="Proteomes" id="UP000219452">
    <property type="component" value="Unassembled WGS sequence"/>
</dbReference>
<evidence type="ECO:0000256" key="8">
    <source>
        <dbReference type="ARBA" id="ARBA00022989"/>
    </source>
</evidence>
<evidence type="ECO:0000313" key="12">
    <source>
        <dbReference type="EMBL" id="SOD91693.1"/>
    </source>
</evidence>
<evidence type="ECO:0000256" key="9">
    <source>
        <dbReference type="ARBA" id="ARBA00023010"/>
    </source>
</evidence>
<dbReference type="GO" id="GO:0005886">
    <property type="term" value="C:plasma membrane"/>
    <property type="evidence" value="ECO:0007669"/>
    <property type="project" value="UniProtKB-SubCell"/>
</dbReference>
<dbReference type="Pfam" id="PF02699">
    <property type="entry name" value="YajC"/>
    <property type="match status" value="1"/>
</dbReference>
<proteinExistence type="inferred from homology"/>
<comment type="similarity">
    <text evidence="2">Belongs to the YajC family.</text>
</comment>
<keyword evidence="9" id="KW-0811">Translocation</keyword>
<dbReference type="RefSeq" id="WP_097127167.1">
    <property type="nucleotide sequence ID" value="NZ_OCNH01000003.1"/>
</dbReference>
<evidence type="ECO:0000256" key="6">
    <source>
        <dbReference type="ARBA" id="ARBA00022692"/>
    </source>
</evidence>
<dbReference type="NCBIfam" id="TIGR00739">
    <property type="entry name" value="yajC"/>
    <property type="match status" value="1"/>
</dbReference>
<sequence>MLSILLQAAAGSNTSMIYNVLLWVAIIGVFYFFMIRPQQKKQKDQKSFVENLKKGDSVVTIGGLHGRIASVDATTITLEVDRGVKMTFEKSSISREATVKPATEAEKQ</sequence>
<comment type="subcellular location">
    <subcellularLocation>
        <location evidence="1">Cell membrane</location>
        <topology evidence="1">Single-pass membrane protein</topology>
    </subcellularLocation>
</comment>
<evidence type="ECO:0000313" key="13">
    <source>
        <dbReference type="Proteomes" id="UP000219452"/>
    </source>
</evidence>
<dbReference type="PANTHER" id="PTHR33909:SF1">
    <property type="entry name" value="SEC TRANSLOCON ACCESSORY COMPLEX SUBUNIT YAJC"/>
    <property type="match status" value="1"/>
</dbReference>
<keyword evidence="7" id="KW-0653">Protein transport</keyword>
<evidence type="ECO:0000256" key="1">
    <source>
        <dbReference type="ARBA" id="ARBA00004162"/>
    </source>
</evidence>
<keyword evidence="6 11" id="KW-0812">Transmembrane</keyword>
<keyword evidence="13" id="KW-1185">Reference proteome</keyword>
<evidence type="ECO:0000256" key="7">
    <source>
        <dbReference type="ARBA" id="ARBA00022927"/>
    </source>
</evidence>
<reference evidence="13" key="1">
    <citation type="submission" date="2017-09" db="EMBL/GenBank/DDBJ databases">
        <authorList>
            <person name="Varghese N."/>
            <person name="Submissions S."/>
        </authorList>
    </citation>
    <scope>NUCLEOTIDE SEQUENCE [LARGE SCALE GENOMIC DNA]</scope>
    <source>
        <strain evidence="13">DSM 29961</strain>
    </source>
</reference>
<dbReference type="PANTHER" id="PTHR33909">
    <property type="entry name" value="SEC TRANSLOCON ACCESSORY COMPLEX SUBUNIT YAJC"/>
    <property type="match status" value="1"/>
</dbReference>
<dbReference type="GO" id="GO:0015031">
    <property type="term" value="P:protein transport"/>
    <property type="evidence" value="ECO:0007669"/>
    <property type="project" value="UniProtKB-KW"/>
</dbReference>
<organism evidence="12 13">
    <name type="scientific">Spirosoma fluviale</name>
    <dbReference type="NCBI Taxonomy" id="1597977"/>
    <lineage>
        <taxon>Bacteria</taxon>
        <taxon>Pseudomonadati</taxon>
        <taxon>Bacteroidota</taxon>
        <taxon>Cytophagia</taxon>
        <taxon>Cytophagales</taxon>
        <taxon>Cytophagaceae</taxon>
        <taxon>Spirosoma</taxon>
    </lineage>
</organism>
<dbReference type="InterPro" id="IPR003849">
    <property type="entry name" value="Preprotein_translocase_YajC"/>
</dbReference>
<evidence type="ECO:0000256" key="11">
    <source>
        <dbReference type="SAM" id="Phobius"/>
    </source>
</evidence>
<feature type="transmembrane region" description="Helical" evidence="11">
    <location>
        <begin position="16"/>
        <end position="35"/>
    </location>
</feature>
<evidence type="ECO:0000256" key="4">
    <source>
        <dbReference type="ARBA" id="ARBA00022448"/>
    </source>
</evidence>
<protein>
    <recommendedName>
        <fullName evidence="3">Sec translocon accessory complex subunit YajC</fullName>
    </recommendedName>
</protein>
<keyword evidence="10 11" id="KW-0472">Membrane</keyword>
<dbReference type="PRINTS" id="PR01853">
    <property type="entry name" value="YAJCTRNLCASE"/>
</dbReference>
<evidence type="ECO:0000256" key="3">
    <source>
        <dbReference type="ARBA" id="ARBA00014962"/>
    </source>
</evidence>
<evidence type="ECO:0000256" key="2">
    <source>
        <dbReference type="ARBA" id="ARBA00006742"/>
    </source>
</evidence>
<dbReference type="OrthoDB" id="9800132at2"/>
<name>A0A286G852_9BACT</name>
<keyword evidence="8 11" id="KW-1133">Transmembrane helix</keyword>
<dbReference type="AlphaFoldDB" id="A0A286G852"/>
<gene>
    <name evidence="12" type="ORF">SAMN06269250_3592</name>
</gene>
<evidence type="ECO:0000256" key="10">
    <source>
        <dbReference type="ARBA" id="ARBA00023136"/>
    </source>
</evidence>
<accession>A0A286G852</accession>
<keyword evidence="5" id="KW-1003">Cell membrane</keyword>
<dbReference type="EMBL" id="OCNH01000003">
    <property type="protein sequence ID" value="SOD91693.1"/>
    <property type="molecule type" value="Genomic_DNA"/>
</dbReference>